<protein>
    <recommendedName>
        <fullName evidence="5">penicillopepsin</fullName>
        <ecNumber evidence="5">3.4.23.20</ecNumber>
    </recommendedName>
</protein>
<dbReference type="Gene3D" id="2.40.70.10">
    <property type="entry name" value="Acid Proteases"/>
    <property type="match status" value="2"/>
</dbReference>
<dbReference type="AlphaFoldDB" id="A0AAD6BWC6"/>
<dbReference type="Pfam" id="PF00026">
    <property type="entry name" value="Asp"/>
    <property type="match status" value="1"/>
</dbReference>
<accession>A0AAD6BWC6</accession>
<dbReference type="GO" id="GO:0006508">
    <property type="term" value="P:proteolysis"/>
    <property type="evidence" value="ECO:0007669"/>
    <property type="project" value="UniProtKB-KW"/>
</dbReference>
<evidence type="ECO:0000256" key="3">
    <source>
        <dbReference type="ARBA" id="ARBA00007447"/>
    </source>
</evidence>
<comment type="function">
    <text evidence="2">Secreted aspartic endopeptidase that allows assimilation of proteinaceous substrates. The scissile peptide bond is attacked by a nucleophilic water molecule activated by two aspartic residues in the active site. Shows a broad primary substrate specificity. Favors hydrophobic residues at the P1 and P1' positions, but can also activate trypsinogen and hydrolyze the B chain of insulin between positions 'Gly-20' and 'Glu-21'.</text>
</comment>
<dbReference type="InterPro" id="IPR001969">
    <property type="entry name" value="Aspartic_peptidase_AS"/>
</dbReference>
<comment type="caution">
    <text evidence="9">The sequence shown here is derived from an EMBL/GenBank/DDBJ whole genome shotgun (WGS) entry which is preliminary data.</text>
</comment>
<evidence type="ECO:0000259" key="8">
    <source>
        <dbReference type="PROSITE" id="PS51767"/>
    </source>
</evidence>
<dbReference type="PROSITE" id="PS00141">
    <property type="entry name" value="ASP_PROTEASE"/>
    <property type="match status" value="1"/>
</dbReference>
<dbReference type="InterPro" id="IPR034164">
    <property type="entry name" value="Pepsin-like_dom"/>
</dbReference>
<gene>
    <name evidence="9" type="ORF">N7458_012397</name>
</gene>
<dbReference type="GeneID" id="81606022"/>
<evidence type="ECO:0000256" key="7">
    <source>
        <dbReference type="ARBA" id="ARBA00022801"/>
    </source>
</evidence>
<name>A0AAD6BWC6_9EURO</name>
<comment type="similarity">
    <text evidence="3">Belongs to the peptidase A1 family.</text>
</comment>
<dbReference type="InterPro" id="IPR033121">
    <property type="entry name" value="PEPTIDASE_A1"/>
</dbReference>
<dbReference type="InterPro" id="IPR001461">
    <property type="entry name" value="Aspartic_peptidase_A1"/>
</dbReference>
<comment type="catalytic activity">
    <reaction evidence="1">
        <text>Hydrolysis of proteins with broad specificity similar to that of pepsin A, preferring hydrophobic residues at P1 and P1', but also cleaving 20-Gly-|-Glu-21 in the B chain of insulin. Clots milk, and activates trypsinogen.</text>
        <dbReference type="EC" id="3.4.23.20"/>
    </reaction>
</comment>
<feature type="domain" description="Peptidase A1" evidence="8">
    <location>
        <begin position="41"/>
        <end position="347"/>
    </location>
</feature>
<evidence type="ECO:0000256" key="1">
    <source>
        <dbReference type="ARBA" id="ARBA00000043"/>
    </source>
</evidence>
<dbReference type="EMBL" id="JAPVEA010000009">
    <property type="protein sequence ID" value="KAJ5433241.1"/>
    <property type="molecule type" value="Genomic_DNA"/>
</dbReference>
<keyword evidence="9" id="KW-0645">Protease</keyword>
<evidence type="ECO:0000313" key="9">
    <source>
        <dbReference type="EMBL" id="KAJ5433241.1"/>
    </source>
</evidence>
<evidence type="ECO:0000313" key="10">
    <source>
        <dbReference type="Proteomes" id="UP001213681"/>
    </source>
</evidence>
<organism evidence="9 10">
    <name type="scientific">Penicillium daleae</name>
    <dbReference type="NCBI Taxonomy" id="63821"/>
    <lineage>
        <taxon>Eukaryota</taxon>
        <taxon>Fungi</taxon>
        <taxon>Dikarya</taxon>
        <taxon>Ascomycota</taxon>
        <taxon>Pezizomycotina</taxon>
        <taxon>Eurotiomycetes</taxon>
        <taxon>Eurotiomycetidae</taxon>
        <taxon>Eurotiales</taxon>
        <taxon>Aspergillaceae</taxon>
        <taxon>Penicillium</taxon>
    </lineage>
</organism>
<dbReference type="EC" id="3.4.23.20" evidence="5"/>
<dbReference type="Proteomes" id="UP001213681">
    <property type="component" value="Unassembled WGS sequence"/>
</dbReference>
<evidence type="ECO:0000256" key="6">
    <source>
        <dbReference type="ARBA" id="ARBA00022750"/>
    </source>
</evidence>
<reference evidence="9" key="2">
    <citation type="journal article" date="2023" name="IMA Fungus">
        <title>Comparative genomic study of the Penicillium genus elucidates a diverse pangenome and 15 lateral gene transfer events.</title>
        <authorList>
            <person name="Petersen C."/>
            <person name="Sorensen T."/>
            <person name="Nielsen M.R."/>
            <person name="Sondergaard T.E."/>
            <person name="Sorensen J.L."/>
            <person name="Fitzpatrick D.A."/>
            <person name="Frisvad J.C."/>
            <person name="Nielsen K.L."/>
        </authorList>
    </citation>
    <scope>NUCLEOTIDE SEQUENCE</scope>
    <source>
        <strain evidence="9">IBT 16125</strain>
    </source>
</reference>
<reference evidence="9" key="1">
    <citation type="submission" date="2022-12" db="EMBL/GenBank/DDBJ databases">
        <authorList>
            <person name="Petersen C."/>
        </authorList>
    </citation>
    <scope>NUCLEOTIDE SEQUENCE</scope>
    <source>
        <strain evidence="9">IBT 16125</strain>
    </source>
</reference>
<evidence type="ECO:0000256" key="5">
    <source>
        <dbReference type="ARBA" id="ARBA00013206"/>
    </source>
</evidence>
<dbReference type="PANTHER" id="PTHR47966">
    <property type="entry name" value="BETA-SITE APP-CLEAVING ENZYME, ISOFORM A-RELATED"/>
    <property type="match status" value="1"/>
</dbReference>
<proteinExistence type="inferred from homology"/>
<evidence type="ECO:0000256" key="2">
    <source>
        <dbReference type="ARBA" id="ARBA00002983"/>
    </source>
</evidence>
<keyword evidence="10" id="KW-1185">Reference proteome</keyword>
<comment type="subunit">
    <text evidence="4">Monomer.</text>
</comment>
<dbReference type="CDD" id="cd05471">
    <property type="entry name" value="pepsin_like"/>
    <property type="match status" value="1"/>
</dbReference>
<evidence type="ECO:0000256" key="4">
    <source>
        <dbReference type="ARBA" id="ARBA00011245"/>
    </source>
</evidence>
<dbReference type="PANTHER" id="PTHR47966:SF57">
    <property type="entry name" value="PEPTIDASE A1 DOMAIN-CONTAINING PROTEIN"/>
    <property type="match status" value="1"/>
</dbReference>
<dbReference type="SUPFAM" id="SSF50630">
    <property type="entry name" value="Acid proteases"/>
    <property type="match status" value="1"/>
</dbReference>
<keyword evidence="7" id="KW-0378">Hydrolase</keyword>
<keyword evidence="6" id="KW-0064">Aspartyl protease</keyword>
<dbReference type="PROSITE" id="PS51767">
    <property type="entry name" value="PEPTIDASE_A1"/>
    <property type="match status" value="1"/>
</dbReference>
<sequence length="347" mass="36689">MSLAQAVPNSVPTRIDLDHRLAPNMKPRSTVQTISEADSFWFGSFDVGDSKNLTLLIDTGSSDVIVNPGLYKRGPQSVDTHSTFTNTYGTTESDGSGTGTVTGTLYNDTVKFGAVIAHQTIGSAQPGADGEVLIPADGIVGFAGLEVSSFHGAPPFFHSLCDQGQVFPCRFGITLEENGKGNLFLGALDQSVFKGELRTTSIIQEWALYADIALDGKIIKKDALVELDTGTATVIGPVDDVIAIFKAASIQYVVKTSEDSGTSVTGYFPCDRPPTLGLSIPSQSNVTAATRLKSRLVSHQSSIFNIAPDQWISADNGNNNCTAILSGTDAFPIPDLWVVGQRKAPSG</sequence>
<dbReference type="RefSeq" id="XP_056760533.1">
    <property type="nucleotide sequence ID" value="XM_056915779.1"/>
</dbReference>
<dbReference type="GO" id="GO:0004190">
    <property type="term" value="F:aspartic-type endopeptidase activity"/>
    <property type="evidence" value="ECO:0007669"/>
    <property type="project" value="UniProtKB-KW"/>
</dbReference>
<dbReference type="InterPro" id="IPR021109">
    <property type="entry name" value="Peptidase_aspartic_dom_sf"/>
</dbReference>